<name>A0A0F8XU73_9ZZZZ</name>
<accession>A0A0F8XU73</accession>
<protein>
    <submittedName>
        <fullName evidence="1">Uncharacterized protein</fullName>
    </submittedName>
</protein>
<organism evidence="1">
    <name type="scientific">marine sediment metagenome</name>
    <dbReference type="NCBI Taxonomy" id="412755"/>
    <lineage>
        <taxon>unclassified sequences</taxon>
        <taxon>metagenomes</taxon>
        <taxon>ecological metagenomes</taxon>
    </lineage>
</organism>
<proteinExistence type="predicted"/>
<comment type="caution">
    <text evidence="1">The sequence shown here is derived from an EMBL/GenBank/DDBJ whole genome shotgun (WGS) entry which is preliminary data.</text>
</comment>
<dbReference type="EMBL" id="LAZR01057239">
    <property type="protein sequence ID" value="KKK72473.1"/>
    <property type="molecule type" value="Genomic_DNA"/>
</dbReference>
<reference evidence="1" key="1">
    <citation type="journal article" date="2015" name="Nature">
        <title>Complex archaea that bridge the gap between prokaryotes and eukaryotes.</title>
        <authorList>
            <person name="Spang A."/>
            <person name="Saw J.H."/>
            <person name="Jorgensen S.L."/>
            <person name="Zaremba-Niedzwiedzka K."/>
            <person name="Martijn J."/>
            <person name="Lind A.E."/>
            <person name="van Eijk R."/>
            <person name="Schleper C."/>
            <person name="Guy L."/>
            <person name="Ettema T.J."/>
        </authorList>
    </citation>
    <scope>NUCLEOTIDE SEQUENCE</scope>
</reference>
<gene>
    <name evidence="1" type="ORF">LCGC14_2903500</name>
</gene>
<evidence type="ECO:0000313" key="1">
    <source>
        <dbReference type="EMBL" id="KKK72473.1"/>
    </source>
</evidence>
<dbReference type="AlphaFoldDB" id="A0A0F8XU73"/>
<sequence length="93" mass="10649">MIQNLAELARECGSRISDPSRQRSDIAKAILSHSEGLVRPWVHADTKGLNLISAYGRAIMRFPFEGDIFWQNVEWLQEEAIVEEEDFQASLPY</sequence>